<keyword evidence="2" id="KW-1185">Reference proteome</keyword>
<dbReference type="KEGG" id="pfy:PFICI_11101"/>
<dbReference type="eggNOG" id="ENOG502SMKU">
    <property type="taxonomic scope" value="Eukaryota"/>
</dbReference>
<dbReference type="AlphaFoldDB" id="W3WVU8"/>
<accession>W3WVU8</accession>
<proteinExistence type="predicted"/>
<dbReference type="GeneID" id="19276114"/>
<organism evidence="1 2">
    <name type="scientific">Pestalotiopsis fici (strain W106-1 / CGMCC3.15140)</name>
    <dbReference type="NCBI Taxonomy" id="1229662"/>
    <lineage>
        <taxon>Eukaryota</taxon>
        <taxon>Fungi</taxon>
        <taxon>Dikarya</taxon>
        <taxon>Ascomycota</taxon>
        <taxon>Pezizomycotina</taxon>
        <taxon>Sordariomycetes</taxon>
        <taxon>Xylariomycetidae</taxon>
        <taxon>Amphisphaeriales</taxon>
        <taxon>Sporocadaceae</taxon>
        <taxon>Pestalotiopsis</taxon>
    </lineage>
</organism>
<gene>
    <name evidence="1" type="ORF">PFICI_11101</name>
</gene>
<dbReference type="PANTHER" id="PTHR36205">
    <property type="entry name" value="CHROMOSOME 19, WHOLE GENOME SHOTGUN SEQUENCE"/>
    <property type="match status" value="1"/>
</dbReference>
<dbReference type="InterPro" id="IPR021822">
    <property type="entry name" value="DUF3405"/>
</dbReference>
<name>W3WVU8_PESFW</name>
<dbReference type="OMA" id="NLWERNG"/>
<dbReference type="PANTHER" id="PTHR36205:SF2">
    <property type="entry name" value="MAJOR FACILITATOR SUPERFAMILY TRANSPORTER"/>
    <property type="match status" value="1"/>
</dbReference>
<dbReference type="Proteomes" id="UP000030651">
    <property type="component" value="Unassembled WGS sequence"/>
</dbReference>
<dbReference type="InParanoid" id="W3WVU8"/>
<evidence type="ECO:0000313" key="1">
    <source>
        <dbReference type="EMBL" id="ETS77227.1"/>
    </source>
</evidence>
<dbReference type="RefSeq" id="XP_007837873.1">
    <property type="nucleotide sequence ID" value="XM_007839682.1"/>
</dbReference>
<protein>
    <submittedName>
        <fullName evidence="1">Uncharacterized protein</fullName>
    </submittedName>
</protein>
<reference evidence="2" key="1">
    <citation type="journal article" date="2015" name="BMC Genomics">
        <title>Genomic and transcriptomic analysis of the endophytic fungus Pestalotiopsis fici reveals its lifestyle and high potential for synthesis of natural products.</title>
        <authorList>
            <person name="Wang X."/>
            <person name="Zhang X."/>
            <person name="Liu L."/>
            <person name="Xiang M."/>
            <person name="Wang W."/>
            <person name="Sun X."/>
            <person name="Che Y."/>
            <person name="Guo L."/>
            <person name="Liu G."/>
            <person name="Guo L."/>
            <person name="Wang C."/>
            <person name="Yin W.B."/>
            <person name="Stadler M."/>
            <person name="Zhang X."/>
            <person name="Liu X."/>
        </authorList>
    </citation>
    <scope>NUCLEOTIDE SEQUENCE [LARGE SCALE GENOMIC DNA]</scope>
    <source>
        <strain evidence="2">W106-1 / CGMCC3.15140</strain>
    </source>
</reference>
<dbReference type="HOGENOM" id="CLU_009650_2_2_1"/>
<dbReference type="Pfam" id="PF11885">
    <property type="entry name" value="DUF3405"/>
    <property type="match status" value="1"/>
</dbReference>
<dbReference type="EMBL" id="KI912116">
    <property type="protein sequence ID" value="ETS77227.1"/>
    <property type="molecule type" value="Genomic_DNA"/>
</dbReference>
<sequence length="281" mass="31743">MYQALQIFSQQFQQFDFVWQLEMHLRLIGHAYEILSSAAVFAQNEPRENLRERNGRFYIPELHDKSNEKFTAAVNEEVGDSGTWGAVNTTDFTPQGPQAPVKAENMAWGIGEDADLFSFMPMIDPIGTNWVCEDRIYGFTDGESTPRRAAFISKTRFSHLLLQLVHEAQSQHGQWLVSEATMETFALMHGLKAVSIPHPIAFANSNDIMAARKPDQAIHMGPKHSKAGGHNPSLLYTKQGYVAGPWEQSSYWWSGNEAPRIWHQYLGGECLPPMLLHPVKD</sequence>
<dbReference type="OrthoDB" id="3353407at2759"/>
<evidence type="ECO:0000313" key="2">
    <source>
        <dbReference type="Proteomes" id="UP000030651"/>
    </source>
</evidence>